<dbReference type="InterPro" id="IPR006634">
    <property type="entry name" value="TLC-dom"/>
</dbReference>
<dbReference type="PROSITE" id="PS50922">
    <property type="entry name" value="TLC"/>
    <property type="match status" value="1"/>
</dbReference>
<sequence>MLTVLSLGVVVFPGLFVICNKALNSHFRNWNDAEVVQLSGRVVSTVHAILATISGVIIVTSCAGNVMTDRHRLATDFVWFGAPYMAYDIYVIYVNQYYKEKAKGIAIYNERYFSRIKRLLLKDILIVIHHVALLTIFMPVVLFFRRGLGDFFIGCFFTTELSTPFLNLGKTLIQLGLEDSKLHKINGLMVLLSFFTCRILLFPFMYWVYGCSYNIPILSVPYHIPLHCNIGNICLLAPQVYWFSLLCRKACRLYSRQNKPQRATSKDSLKSS</sequence>
<keyword evidence="3 6" id="KW-1133">Transmembrane helix</keyword>
<protein>
    <submittedName>
        <fullName evidence="9">TLC domain-containing protein 3A</fullName>
    </submittedName>
</protein>
<dbReference type="RefSeq" id="XP_030632907.1">
    <property type="nucleotide sequence ID" value="XM_030777047.1"/>
</dbReference>
<dbReference type="InterPro" id="IPR050846">
    <property type="entry name" value="TLCD"/>
</dbReference>
<comment type="subcellular location">
    <subcellularLocation>
        <location evidence="1">Membrane</location>
        <topology evidence="1">Multi-pass membrane protein</topology>
    </subcellularLocation>
</comment>
<dbReference type="PANTHER" id="PTHR13439">
    <property type="entry name" value="CT120 PROTEIN"/>
    <property type="match status" value="1"/>
</dbReference>
<feature type="transmembrane region" description="Helical" evidence="6">
    <location>
        <begin position="229"/>
        <end position="247"/>
    </location>
</feature>
<evidence type="ECO:0000256" key="4">
    <source>
        <dbReference type="ARBA" id="ARBA00023136"/>
    </source>
</evidence>
<keyword evidence="4 5" id="KW-0472">Membrane</keyword>
<dbReference type="SMART" id="SM00724">
    <property type="entry name" value="TLC"/>
    <property type="match status" value="1"/>
</dbReference>
<dbReference type="Pfam" id="PF03798">
    <property type="entry name" value="TRAM_LAG1_CLN8"/>
    <property type="match status" value="1"/>
</dbReference>
<proteinExistence type="predicted"/>
<evidence type="ECO:0000256" key="2">
    <source>
        <dbReference type="ARBA" id="ARBA00022692"/>
    </source>
</evidence>
<dbReference type="OrthoDB" id="10266980at2759"/>
<reference evidence="9" key="1">
    <citation type="submission" date="2025-08" db="UniProtKB">
        <authorList>
            <consortium name="RefSeq"/>
        </authorList>
    </citation>
    <scope>IDENTIFICATION</scope>
</reference>
<dbReference type="PANTHER" id="PTHR13439:SF20">
    <property type="entry name" value="TLC DOMAIN-CONTAINING PROTEIN 3A"/>
    <property type="match status" value="1"/>
</dbReference>
<feature type="transmembrane region" description="Helical" evidence="6">
    <location>
        <begin position="185"/>
        <end position="209"/>
    </location>
</feature>
<evidence type="ECO:0000256" key="6">
    <source>
        <dbReference type="SAM" id="Phobius"/>
    </source>
</evidence>
<evidence type="ECO:0000256" key="1">
    <source>
        <dbReference type="ARBA" id="ARBA00004141"/>
    </source>
</evidence>
<keyword evidence="8" id="KW-1185">Reference proteome</keyword>
<evidence type="ECO:0000256" key="5">
    <source>
        <dbReference type="PROSITE-ProRule" id="PRU00205"/>
    </source>
</evidence>
<feature type="domain" description="TLC" evidence="7">
    <location>
        <begin position="33"/>
        <end position="255"/>
    </location>
</feature>
<dbReference type="GO" id="GO:0055088">
    <property type="term" value="P:lipid homeostasis"/>
    <property type="evidence" value="ECO:0007669"/>
    <property type="project" value="TreeGrafter"/>
</dbReference>
<dbReference type="GO" id="GO:0005783">
    <property type="term" value="C:endoplasmic reticulum"/>
    <property type="evidence" value="ECO:0007669"/>
    <property type="project" value="TreeGrafter"/>
</dbReference>
<dbReference type="AlphaFoldDB" id="A0A6J2VLS4"/>
<name>A0A6J2VLS4_CHACN</name>
<organism evidence="8 9">
    <name type="scientific">Chanos chanos</name>
    <name type="common">Milkfish</name>
    <name type="synonym">Mugil chanos</name>
    <dbReference type="NCBI Taxonomy" id="29144"/>
    <lineage>
        <taxon>Eukaryota</taxon>
        <taxon>Metazoa</taxon>
        <taxon>Chordata</taxon>
        <taxon>Craniata</taxon>
        <taxon>Vertebrata</taxon>
        <taxon>Euteleostomi</taxon>
        <taxon>Actinopterygii</taxon>
        <taxon>Neopterygii</taxon>
        <taxon>Teleostei</taxon>
        <taxon>Ostariophysi</taxon>
        <taxon>Gonorynchiformes</taxon>
        <taxon>Chanidae</taxon>
        <taxon>Chanos</taxon>
    </lineage>
</organism>
<feature type="transmembrane region" description="Helical" evidence="6">
    <location>
        <begin position="48"/>
        <end position="67"/>
    </location>
</feature>
<dbReference type="GeneID" id="115814277"/>
<feature type="transmembrane region" description="Helical" evidence="6">
    <location>
        <begin position="124"/>
        <end position="145"/>
    </location>
</feature>
<dbReference type="InParanoid" id="A0A6J2VLS4"/>
<evidence type="ECO:0000313" key="9">
    <source>
        <dbReference type="RefSeq" id="XP_030632907.1"/>
    </source>
</evidence>
<evidence type="ECO:0000313" key="8">
    <source>
        <dbReference type="Proteomes" id="UP000504632"/>
    </source>
</evidence>
<dbReference type="GO" id="GO:0016020">
    <property type="term" value="C:membrane"/>
    <property type="evidence" value="ECO:0007669"/>
    <property type="project" value="UniProtKB-SubCell"/>
</dbReference>
<dbReference type="Proteomes" id="UP000504632">
    <property type="component" value="Chromosome 6"/>
</dbReference>
<accession>A0A6J2VLS4</accession>
<evidence type="ECO:0000259" key="7">
    <source>
        <dbReference type="PROSITE" id="PS50922"/>
    </source>
</evidence>
<gene>
    <name evidence="9" type="primary">LOC115814277</name>
</gene>
<keyword evidence="2 5" id="KW-0812">Transmembrane</keyword>
<evidence type="ECO:0000256" key="3">
    <source>
        <dbReference type="ARBA" id="ARBA00022989"/>
    </source>
</evidence>